<accession>A0ABD3HJ48</accession>
<dbReference type="AlphaFoldDB" id="A0ABD3HJ48"/>
<dbReference type="EMBL" id="JBJQOH010000004">
    <property type="protein sequence ID" value="KAL3690325.1"/>
    <property type="molecule type" value="Genomic_DNA"/>
</dbReference>
<organism evidence="1 2">
    <name type="scientific">Riccia sorocarpa</name>
    <dbReference type="NCBI Taxonomy" id="122646"/>
    <lineage>
        <taxon>Eukaryota</taxon>
        <taxon>Viridiplantae</taxon>
        <taxon>Streptophyta</taxon>
        <taxon>Embryophyta</taxon>
        <taxon>Marchantiophyta</taxon>
        <taxon>Marchantiopsida</taxon>
        <taxon>Marchantiidae</taxon>
        <taxon>Marchantiales</taxon>
        <taxon>Ricciaceae</taxon>
        <taxon>Riccia</taxon>
    </lineage>
</organism>
<dbReference type="Proteomes" id="UP001633002">
    <property type="component" value="Unassembled WGS sequence"/>
</dbReference>
<sequence>MEKIKLDDEDIFDGEEDCDDDLKKAGRKIPSQGTRCEWRVRCQYNKRLDEYKITTLNLKHTCLGHLHKWRGPIAKALWLAQLFGDLITSEYRRLVGQLRTEFRRQYTRDVEYIPMFRMRSICQDIISGCQQQPFSLIPSLYAQISEIDPSAMTKLPTRKCTCWENKDMGWPCINFIA</sequence>
<keyword evidence="2" id="KW-1185">Reference proteome</keyword>
<proteinExistence type="predicted"/>
<comment type="caution">
    <text evidence="1">The sequence shown here is derived from an EMBL/GenBank/DDBJ whole genome shotgun (WGS) entry which is preliminary data.</text>
</comment>
<evidence type="ECO:0000313" key="2">
    <source>
        <dbReference type="Proteomes" id="UP001633002"/>
    </source>
</evidence>
<reference evidence="1 2" key="1">
    <citation type="submission" date="2024-09" db="EMBL/GenBank/DDBJ databases">
        <title>Chromosome-scale assembly of Riccia sorocarpa.</title>
        <authorList>
            <person name="Paukszto L."/>
        </authorList>
    </citation>
    <scope>NUCLEOTIDE SEQUENCE [LARGE SCALE GENOMIC DNA]</scope>
    <source>
        <strain evidence="1">LP-2024</strain>
        <tissue evidence="1">Aerial parts of the thallus</tissue>
    </source>
</reference>
<name>A0ABD3HJ48_9MARC</name>
<gene>
    <name evidence="1" type="ORF">R1sor_016634</name>
</gene>
<evidence type="ECO:0000313" key="1">
    <source>
        <dbReference type="EMBL" id="KAL3690325.1"/>
    </source>
</evidence>
<protein>
    <submittedName>
        <fullName evidence="1">Uncharacterized protein</fullName>
    </submittedName>
</protein>